<sequence>MHTFHIPVMGLAYTIDSPVKVARFGISSVISIIEDRLIEMMRSHYYPTIGETYRPIPATEPDYRARRITDYLNLVNRIVKEQVAQLKNKAFEAGSEIVRYFEMLPEQHPLKQTYRQMTSTTDAGEKATLAACLRSAVRPGSIDVNIMTKTDKDNFDKNGQPIADGSDAIAALRGYVNSDLAGSSIVFSAGMNPRLYNYLEKCPQFNADATGNFSKKIIVKVSDFRSALIQGKYLAKKGIWVSEFRIESGLNCGGHAFPSDGTLMGPIMEEFKLRRQELTDTLFALYNPALENKGLATFTSPPPLHISAQGGIGTAAEDQLLHAYYGLDSTGWGTPFLLVPEATTVDADTRQRLREATTADLTLSHHSPLGARFHYLKGSTAEQERLARIQAGKPGSPCTEKHLSFNTEFTEKPVCTASRQYQRLKVAQLQSLQLPEDVYTEQLEAVLEKECLCVGLSNAAAIEYEQTFVKGRHAVNICPGPGIAYFNKEVSLQTMTDHIYGRRNILEGNARPHMFITELKLYLDYLTEQLEKARRHNTLAQQQKYFRTFSEQLTKGIDYYHQLTTTGVLPVELLTGLEEANLQLTNIVAAYALA</sequence>
<dbReference type="EMBL" id="JABAIA010000002">
    <property type="protein sequence ID" value="NLR66500.1"/>
    <property type="molecule type" value="Genomic_DNA"/>
</dbReference>
<protein>
    <submittedName>
        <fullName evidence="1">Uncharacterized protein</fullName>
    </submittedName>
</protein>
<dbReference type="Proteomes" id="UP000570474">
    <property type="component" value="Unassembled WGS sequence"/>
</dbReference>
<dbReference type="RefSeq" id="WP_168872422.1">
    <property type="nucleotide sequence ID" value="NZ_JABAIA010000002.1"/>
</dbReference>
<dbReference type="AlphaFoldDB" id="A0A847RKZ8"/>
<comment type="caution">
    <text evidence="1">The sequence shown here is derived from an EMBL/GenBank/DDBJ whole genome shotgun (WGS) entry which is preliminary data.</text>
</comment>
<keyword evidence="2" id="KW-1185">Reference proteome</keyword>
<gene>
    <name evidence="1" type="ORF">HGH92_19480</name>
</gene>
<organism evidence="1 2">
    <name type="scientific">Chitinophaga varians</name>
    <dbReference type="NCBI Taxonomy" id="2202339"/>
    <lineage>
        <taxon>Bacteria</taxon>
        <taxon>Pseudomonadati</taxon>
        <taxon>Bacteroidota</taxon>
        <taxon>Chitinophagia</taxon>
        <taxon>Chitinophagales</taxon>
        <taxon>Chitinophagaceae</taxon>
        <taxon>Chitinophaga</taxon>
    </lineage>
</organism>
<name>A0A847RKZ8_9BACT</name>
<evidence type="ECO:0000313" key="1">
    <source>
        <dbReference type="EMBL" id="NLR66500.1"/>
    </source>
</evidence>
<reference evidence="1 2" key="1">
    <citation type="submission" date="2020-04" db="EMBL/GenBank/DDBJ databases">
        <authorList>
            <person name="Yin C."/>
        </authorList>
    </citation>
    <scope>NUCLEOTIDE SEQUENCE [LARGE SCALE GENOMIC DNA]</scope>
    <source>
        <strain evidence="1 2">Ae27</strain>
    </source>
</reference>
<proteinExistence type="predicted"/>
<accession>A0A847RKZ8</accession>
<evidence type="ECO:0000313" key="2">
    <source>
        <dbReference type="Proteomes" id="UP000570474"/>
    </source>
</evidence>